<dbReference type="STRING" id="426756.SAMN04488126_10667"/>
<evidence type="ECO:0000256" key="1">
    <source>
        <dbReference type="SAM" id="SignalP"/>
    </source>
</evidence>
<dbReference type="EMBL" id="FNAR01000006">
    <property type="protein sequence ID" value="SDE29001.1"/>
    <property type="molecule type" value="Genomic_DNA"/>
</dbReference>
<dbReference type="AlphaFoldDB" id="A0A1G7BPA6"/>
<gene>
    <name evidence="2" type="ORF">SAMN04488126_10667</name>
</gene>
<keyword evidence="1" id="KW-0732">Signal</keyword>
<sequence>MKRKLAIAAACLLLAGCGAGNGEIRVSGGKPDESLKVEEVLKEKDDRITSAVAVFVQEDLLVVVEVRPLSRFSKAKIEEELTKKMEKAFPDQTVTLSADRKIYWETDKLDELEEEDKLHKKVETIKSLSKEET</sequence>
<organism evidence="2 3">
    <name type="scientific">Bhargavaea beijingensis</name>
    <dbReference type="NCBI Taxonomy" id="426756"/>
    <lineage>
        <taxon>Bacteria</taxon>
        <taxon>Bacillati</taxon>
        <taxon>Bacillota</taxon>
        <taxon>Bacilli</taxon>
        <taxon>Bacillales</taxon>
        <taxon>Caryophanaceae</taxon>
        <taxon>Bhargavaea</taxon>
    </lineage>
</organism>
<evidence type="ECO:0000313" key="2">
    <source>
        <dbReference type="EMBL" id="SDE29001.1"/>
    </source>
</evidence>
<reference evidence="2 3" key="1">
    <citation type="submission" date="2016-10" db="EMBL/GenBank/DDBJ databases">
        <authorList>
            <person name="de Groot N.N."/>
        </authorList>
    </citation>
    <scope>NUCLEOTIDE SEQUENCE [LARGE SCALE GENOMIC DNA]</scope>
    <source>
        <strain evidence="2 3">CGMCC 1.6762</strain>
    </source>
</reference>
<dbReference type="PROSITE" id="PS51257">
    <property type="entry name" value="PROKAR_LIPOPROTEIN"/>
    <property type="match status" value="1"/>
</dbReference>
<proteinExistence type="predicted"/>
<feature type="chain" id="PRO_5039426698" description="Sporulation lipoprotein YhcN/YlaJ (Spore_YhcN_YlaJ)" evidence="1">
    <location>
        <begin position="22"/>
        <end position="133"/>
    </location>
</feature>
<accession>A0A1G7BPA6</accession>
<evidence type="ECO:0000313" key="3">
    <source>
        <dbReference type="Proteomes" id="UP000198823"/>
    </source>
</evidence>
<evidence type="ECO:0008006" key="4">
    <source>
        <dbReference type="Google" id="ProtNLM"/>
    </source>
</evidence>
<feature type="signal peptide" evidence="1">
    <location>
        <begin position="1"/>
        <end position="21"/>
    </location>
</feature>
<name>A0A1G7BPA6_9BACL</name>
<dbReference type="RefSeq" id="WP_092096000.1">
    <property type="nucleotide sequence ID" value="NZ_FNAR01000006.1"/>
</dbReference>
<protein>
    <recommendedName>
        <fullName evidence="4">Sporulation lipoprotein YhcN/YlaJ (Spore_YhcN_YlaJ)</fullName>
    </recommendedName>
</protein>
<dbReference type="OrthoDB" id="2455217at2"/>
<dbReference type="Proteomes" id="UP000198823">
    <property type="component" value="Unassembled WGS sequence"/>
</dbReference>